<dbReference type="Pfam" id="PF13768">
    <property type="entry name" value="VWA_3"/>
    <property type="match status" value="1"/>
</dbReference>
<proteinExistence type="predicted"/>
<dbReference type="PANTHER" id="PTHR45737:SF6">
    <property type="entry name" value="VON WILLEBRAND FACTOR A DOMAIN-CONTAINING PROTEIN 5A"/>
    <property type="match status" value="1"/>
</dbReference>
<feature type="domain" description="VIT" evidence="2">
    <location>
        <begin position="269"/>
        <end position="399"/>
    </location>
</feature>
<dbReference type="PROSITE" id="PS51468">
    <property type="entry name" value="VIT"/>
    <property type="match status" value="1"/>
</dbReference>
<protein>
    <recommendedName>
        <fullName evidence="5">von Willebrand factor A domain-containing protein 5A-like</fullName>
    </recommendedName>
</protein>
<dbReference type="InterPro" id="IPR013694">
    <property type="entry name" value="VIT"/>
</dbReference>
<evidence type="ECO:0000259" key="2">
    <source>
        <dbReference type="PROSITE" id="PS51468"/>
    </source>
</evidence>
<dbReference type="InterPro" id="IPR025398">
    <property type="entry name" value="DUF4371"/>
</dbReference>
<dbReference type="Proteomes" id="UP001162480">
    <property type="component" value="Chromosome 15"/>
</dbReference>
<dbReference type="EMBL" id="OX597828">
    <property type="protein sequence ID" value="CAI9733742.1"/>
    <property type="molecule type" value="Genomic_DNA"/>
</dbReference>
<evidence type="ECO:0000313" key="4">
    <source>
        <dbReference type="Proteomes" id="UP001162480"/>
    </source>
</evidence>
<dbReference type="AlphaFoldDB" id="A0AA36BHY7"/>
<name>A0AA36BHY7_OCTVU</name>
<accession>A0AA36BHY7</accession>
<dbReference type="PANTHER" id="PTHR45737">
    <property type="entry name" value="VON WILLEBRAND FACTOR A DOMAIN-CONTAINING PROTEIN 5A"/>
    <property type="match status" value="1"/>
</dbReference>
<dbReference type="PROSITE" id="PS50234">
    <property type="entry name" value="VWFA"/>
    <property type="match status" value="1"/>
</dbReference>
<sequence length="1029" mass="116115">MAMLKHERSQRHIKCLIDLKIFGNVRIDLQLDARKNQSVQQHNEKVRRNRSILQRLIDVVIFLGLQELSFRGHFESEGSNNRGNYKELVYLISKYDKQMESHLDTASIFTGLSNRIQNDLIEAIHKVMLNEMQKEIDQAKFVSILVDETSDVSASSQLSTVLRYVTEDCVTKERFIGFCDVSADRSANALSEHVFKCIETWECGNKLIAQTYDGAATMAGQLNGLQAKSKSHDIVYCKQQIDKTRTVLENKLDNFSVFYDSTFIANMNRLMVFGIICENKTKVSLLYATHTISINGFTSHVNIEAEYINESQHKTEAKFVFPVEEDSAVYKFEAKIGDVHLVAKSKDKDVAKKEYKQAVDKGQSAILLRETSTSGDIFEYSLGNIPANEKIRLQICLVSELSCEVDGAVKFHMPFVLNPRYGLKPADENYQNAPQPKEFSFNASVNWNSQIKDIKSEHPVKVEYQDNKCHATVRMAKEFNFEKDLLLQVYYEDVEKPQVILEKGDENSKGMFSKDIMMINVFPELPQVKQSAANDYIFVIDRSGSMSGEKIEAAKDTLLLFLKSLPLGCSFNVISFNNDFEFLFKEGSQEYSEDSLNEALKFQKNLFASGGTEILSALKSLSVKKPFQNFHRQVFLITDGEVYNTNDVIQLVKSQVNNTRYFTIGIGSGASTELVKGIARAGKGQAEFVMTNDNLKAKVMRLLKLSKQPFVSSVCLSAKHGENNKELSFISVPERLPCIFSEEKLILYLVLHEAETSCKNVKLNLCGKIGETDFSLDFEASLLGQNNKEMTIHRLCVKRKIQELELNEDLGKGDEIKSEIIDLGTMANLVSKYTSFVGLDEHVPECMPIMRLAKPQLYSMLYVDAEGLDDIGKEMDDGEICLDLSDVDFVDSSGADSVDSSCMPPSFKVPRVTDEESFMSLGSTNKDILTCLVGLQAFSGFWNLDDQLAQALNISLKDLNKENPSISDKVWATALVVAVLREKLASQHCEWELMEKKAIEWLESQNIQPMNSEKLLEKATNFIKNKMVA</sequence>
<reference evidence="3" key="1">
    <citation type="submission" date="2023-08" db="EMBL/GenBank/DDBJ databases">
        <authorList>
            <person name="Alioto T."/>
            <person name="Alioto T."/>
            <person name="Gomez Garrido J."/>
        </authorList>
    </citation>
    <scope>NUCLEOTIDE SEQUENCE</scope>
</reference>
<evidence type="ECO:0008006" key="5">
    <source>
        <dbReference type="Google" id="ProtNLM"/>
    </source>
</evidence>
<feature type="domain" description="VWFA" evidence="1">
    <location>
        <begin position="535"/>
        <end position="714"/>
    </location>
</feature>
<dbReference type="SMART" id="SM00327">
    <property type="entry name" value="VWA"/>
    <property type="match status" value="1"/>
</dbReference>
<organism evidence="3 4">
    <name type="scientific">Octopus vulgaris</name>
    <name type="common">Common octopus</name>
    <dbReference type="NCBI Taxonomy" id="6645"/>
    <lineage>
        <taxon>Eukaryota</taxon>
        <taxon>Metazoa</taxon>
        <taxon>Spiralia</taxon>
        <taxon>Lophotrochozoa</taxon>
        <taxon>Mollusca</taxon>
        <taxon>Cephalopoda</taxon>
        <taxon>Coleoidea</taxon>
        <taxon>Octopodiformes</taxon>
        <taxon>Octopoda</taxon>
        <taxon>Incirrata</taxon>
        <taxon>Octopodidae</taxon>
        <taxon>Octopus</taxon>
    </lineage>
</organism>
<keyword evidence="4" id="KW-1185">Reference proteome</keyword>
<dbReference type="Pfam" id="PF08487">
    <property type="entry name" value="VIT"/>
    <property type="match status" value="1"/>
</dbReference>
<evidence type="ECO:0000313" key="3">
    <source>
        <dbReference type="EMBL" id="CAI9733742.1"/>
    </source>
</evidence>
<dbReference type="SMART" id="SM00609">
    <property type="entry name" value="VIT"/>
    <property type="match status" value="1"/>
</dbReference>
<dbReference type="Gene3D" id="3.40.50.410">
    <property type="entry name" value="von Willebrand factor, type A domain"/>
    <property type="match status" value="1"/>
</dbReference>
<evidence type="ECO:0000259" key="1">
    <source>
        <dbReference type="PROSITE" id="PS50234"/>
    </source>
</evidence>
<dbReference type="SUPFAM" id="SSF53300">
    <property type="entry name" value="vWA-like"/>
    <property type="match status" value="1"/>
</dbReference>
<dbReference type="InterPro" id="IPR002035">
    <property type="entry name" value="VWF_A"/>
</dbReference>
<gene>
    <name evidence="3" type="ORF">OCTVUL_1B007402</name>
</gene>
<dbReference type="InterPro" id="IPR036465">
    <property type="entry name" value="vWFA_dom_sf"/>
</dbReference>
<dbReference type="Pfam" id="PF14291">
    <property type="entry name" value="DUF4371"/>
    <property type="match status" value="1"/>
</dbReference>